<dbReference type="InterPro" id="IPR036322">
    <property type="entry name" value="WD40_repeat_dom_sf"/>
</dbReference>
<keyword evidence="3" id="KW-0539">Nucleus</keyword>
<feature type="region of interest" description="Disordered" evidence="4">
    <location>
        <begin position="458"/>
        <end position="528"/>
    </location>
</feature>
<feature type="region of interest" description="Disordered" evidence="4">
    <location>
        <begin position="731"/>
        <end position="784"/>
    </location>
</feature>
<feature type="compositionally biased region" description="Basic residues" evidence="4">
    <location>
        <begin position="581"/>
        <end position="595"/>
    </location>
</feature>
<evidence type="ECO:0000256" key="2">
    <source>
        <dbReference type="ARBA" id="ARBA00023163"/>
    </source>
</evidence>
<dbReference type="GeneID" id="20810485"/>
<dbReference type="RefSeq" id="XP_009832671.1">
    <property type="nucleotide sequence ID" value="XM_009834369.1"/>
</dbReference>
<dbReference type="OrthoDB" id="4703at2759"/>
<dbReference type="Gene3D" id="2.130.10.10">
    <property type="entry name" value="YVTN repeat-like/Quinoprotein amine dehydrogenase"/>
    <property type="match status" value="2"/>
</dbReference>
<keyword evidence="2" id="KW-0804">Transcription</keyword>
<dbReference type="InterPro" id="IPR015943">
    <property type="entry name" value="WD40/YVTN_repeat-like_dom_sf"/>
</dbReference>
<feature type="compositionally biased region" description="Low complexity" evidence="4">
    <location>
        <begin position="659"/>
        <end position="671"/>
    </location>
</feature>
<dbReference type="SUPFAM" id="SSF50978">
    <property type="entry name" value="WD40 repeat-like"/>
    <property type="match status" value="1"/>
</dbReference>
<evidence type="ECO:0000313" key="5">
    <source>
        <dbReference type="EMBL" id="ETV77561.1"/>
    </source>
</evidence>
<dbReference type="PANTHER" id="PTHR15052:SF2">
    <property type="entry name" value="GENERAL TRANSCRIPTION FACTOR 3C POLYPEPTIDE 2"/>
    <property type="match status" value="1"/>
</dbReference>
<evidence type="ECO:0000256" key="1">
    <source>
        <dbReference type="ARBA" id="ARBA00004123"/>
    </source>
</evidence>
<dbReference type="AlphaFoldDB" id="W4GE91"/>
<dbReference type="STRING" id="112090.W4GE91"/>
<dbReference type="GO" id="GO:0006383">
    <property type="term" value="P:transcription by RNA polymerase III"/>
    <property type="evidence" value="ECO:0007669"/>
    <property type="project" value="TreeGrafter"/>
</dbReference>
<feature type="region of interest" description="Disordered" evidence="4">
    <location>
        <begin position="635"/>
        <end position="691"/>
    </location>
</feature>
<dbReference type="EMBL" id="KI913132">
    <property type="protein sequence ID" value="ETV77561.1"/>
    <property type="molecule type" value="Genomic_DNA"/>
</dbReference>
<dbReference type="GO" id="GO:0005634">
    <property type="term" value="C:nucleus"/>
    <property type="evidence" value="ECO:0007669"/>
    <property type="project" value="UniProtKB-SubCell"/>
</dbReference>
<dbReference type="SMART" id="SM00320">
    <property type="entry name" value="WD40"/>
    <property type="match status" value="3"/>
</dbReference>
<name>W4GE91_APHAT</name>
<feature type="region of interest" description="Disordered" evidence="4">
    <location>
        <begin position="575"/>
        <end position="595"/>
    </location>
</feature>
<dbReference type="GO" id="GO:0000127">
    <property type="term" value="C:transcription factor TFIIIC complex"/>
    <property type="evidence" value="ECO:0007669"/>
    <property type="project" value="TreeGrafter"/>
</dbReference>
<dbReference type="InterPro" id="IPR001680">
    <property type="entry name" value="WD40_rpt"/>
</dbReference>
<feature type="compositionally biased region" description="Basic and acidic residues" evidence="4">
    <location>
        <begin position="646"/>
        <end position="655"/>
    </location>
</feature>
<dbReference type="InterPro" id="IPR052416">
    <property type="entry name" value="GTF3C_component"/>
</dbReference>
<comment type="subcellular location">
    <subcellularLocation>
        <location evidence="1">Nucleus</location>
    </subcellularLocation>
</comment>
<organism evidence="5">
    <name type="scientific">Aphanomyces astaci</name>
    <name type="common">Crayfish plague agent</name>
    <dbReference type="NCBI Taxonomy" id="112090"/>
    <lineage>
        <taxon>Eukaryota</taxon>
        <taxon>Sar</taxon>
        <taxon>Stramenopiles</taxon>
        <taxon>Oomycota</taxon>
        <taxon>Saprolegniomycetes</taxon>
        <taxon>Saprolegniales</taxon>
        <taxon>Verrucalvaceae</taxon>
        <taxon>Aphanomyces</taxon>
    </lineage>
</organism>
<evidence type="ECO:0000256" key="3">
    <source>
        <dbReference type="ARBA" id="ARBA00023242"/>
    </source>
</evidence>
<protein>
    <submittedName>
        <fullName evidence="5">Uncharacterized protein</fullName>
    </submittedName>
</protein>
<feature type="compositionally biased region" description="Low complexity" evidence="4">
    <location>
        <begin position="731"/>
        <end position="747"/>
    </location>
</feature>
<proteinExistence type="predicted"/>
<dbReference type="VEuPathDB" id="FungiDB:H257_08489"/>
<reference evidence="5" key="1">
    <citation type="submission" date="2013-12" db="EMBL/GenBank/DDBJ databases">
        <title>The Genome Sequence of Aphanomyces astaci APO3.</title>
        <authorList>
            <consortium name="The Broad Institute Genomics Platform"/>
            <person name="Russ C."/>
            <person name="Tyler B."/>
            <person name="van West P."/>
            <person name="Dieguez-Uribeondo J."/>
            <person name="Young S.K."/>
            <person name="Zeng Q."/>
            <person name="Gargeya S."/>
            <person name="Fitzgerald M."/>
            <person name="Abouelleil A."/>
            <person name="Alvarado L."/>
            <person name="Chapman S.B."/>
            <person name="Gainer-Dewar J."/>
            <person name="Goldberg J."/>
            <person name="Griggs A."/>
            <person name="Gujja S."/>
            <person name="Hansen M."/>
            <person name="Howarth C."/>
            <person name="Imamovic A."/>
            <person name="Ireland A."/>
            <person name="Larimer J."/>
            <person name="McCowan C."/>
            <person name="Murphy C."/>
            <person name="Pearson M."/>
            <person name="Poon T.W."/>
            <person name="Priest M."/>
            <person name="Roberts A."/>
            <person name="Saif S."/>
            <person name="Shea T."/>
            <person name="Sykes S."/>
            <person name="Wortman J."/>
            <person name="Nusbaum C."/>
            <person name="Birren B."/>
        </authorList>
    </citation>
    <scope>NUCLEOTIDE SEQUENCE [LARGE SCALE GENOMIC DNA]</scope>
    <source>
        <strain evidence="5">APO3</strain>
    </source>
</reference>
<gene>
    <name evidence="5" type="ORF">H257_08489</name>
</gene>
<accession>W4GE91</accession>
<sequence>MAFDQVDALKHAVAVHVETQKSKHSISIAPLTSKRSQQVVYLNAGGPVWAVDWYQPPSTPSTSYIALSAHPTVSSANGDVVVPNHSYNERYDGGNVVQIWAVSAKSKQHSSSLVLSIPHNGAFAWSLKWAPHVSACLPTIGLGVLAAALGDGTLHLYRMLHDQSYSMVGTYQDPHSSLLSISWSRTHPYMFLTGRVDGAIHMWNVQEALEASINDLVTTPSSLAPHRRYEDADSTSKQPRHHWGCGWVAVREIAWSAHDPHLFCTMGNDTTLRIWDIREPRACLRAHRLVNFTFGLALLWLNPTTIFVSTDQGSIFGVDPLTGMQRLLLAHPHLDSPVWSCAYLQTKVGNIPVMLSACASGSILQTRLDRLSTKRSCPTLFAQLKTISPQHLSVSFEKIARKANAGSGKRTFPDRNLAIHRVLFSPDGSQMMWAGVTGLVGIAPYEYEVPRVASGKTIGRPRKYDINSKEGRRKKPLKYAKDIKEEVDDEDSSTSSQSDDGDLDLSDGNSSGGEDRVQVQGKKRAARVVVSTRKKPRVSYVEPEDIDTFAQSISEDGDGEEAPLLTSKIQAITPSATAPPKRGRPKKLVPMKKRGGVMTGPLDAHIVKQGVPEVVAAAEVTDATPLKTRRRVAMKALPPSPSIDLTGKEPADGKSAKRAQTTKALAAGAATPSRGKSTGKGAAVAPRGKSTGKRAAVAKQLAIPAAKVVAQPLAPEVDAIGEDAKQVPAKSTTKAVKATKKAPVAPKLSGKHKAKPAVATKLTKPRGRANPPTPTTASPSSKKMVQTTLQLVKKEPKPTAAVATTTELDSATSAATKLPCFTFAVGQVVQVAARTNPGINKLGGAGFVKAIYPNDGTVDVKYVLGGQERGVPVAYVTAEVTPTNDMPVKRQRRC</sequence>
<dbReference type="PANTHER" id="PTHR15052">
    <property type="entry name" value="RNA POLYMERASE III TRANSCRIPTION INITIATION FACTOR COMPLEX SUBUNIT"/>
    <property type="match status" value="1"/>
</dbReference>
<evidence type="ECO:0000256" key="4">
    <source>
        <dbReference type="SAM" id="MobiDB-lite"/>
    </source>
</evidence>